<dbReference type="Proteomes" id="UP000292223">
    <property type="component" value="Unassembled WGS sequence"/>
</dbReference>
<comment type="caution">
    <text evidence="1">The sequence shown here is derived from an EMBL/GenBank/DDBJ whole genome shotgun (WGS) entry which is preliminary data.</text>
</comment>
<dbReference type="SUPFAM" id="SSF49899">
    <property type="entry name" value="Concanavalin A-like lectins/glucanases"/>
    <property type="match status" value="1"/>
</dbReference>
<protein>
    <submittedName>
        <fullName evidence="1">Lectin</fullName>
    </submittedName>
</protein>
<reference evidence="1 2" key="1">
    <citation type="submission" date="2019-02" db="EMBL/GenBank/DDBJ databases">
        <title>From farm to fork: dissemination of Tn554::fexA-optrA in linezolid-resistant Enterococcus faecalis clones from chicken feces and meat in Tunisia.</title>
        <authorList>
            <person name="Tedim A.P."/>
            <person name="Elghaieb H."/>
            <person name="Abbassi M.S."/>
            <person name="Novais C."/>
            <person name="Hassen A."/>
            <person name="Peixe L."/>
            <person name="Freitas A.R."/>
        </authorList>
    </citation>
    <scope>NUCLEOTIDE SEQUENCE [LARGE SCALE GENOMIC DNA]</scope>
    <source>
        <strain evidence="1 2">728T</strain>
    </source>
</reference>
<accession>A0A8B3RUZ7</accession>
<dbReference type="CDD" id="cd01951">
    <property type="entry name" value="lectin_L-type"/>
    <property type="match status" value="1"/>
</dbReference>
<sequence>MKPSKLGGLFFLLSYLLLFFGGLFFFPGEGLAAIIEPAFETLPIDQTMISTVGKAGSPSGSENHRYVQINDTTPSSSGAVWFNNPVSFTNDFKIEMAFYIENVTNDSDGLTFVMQSNGPTAIAEEAGPTIGVWANTGDSTPLSKGAIPNSLAIEFDTFYNNNSNLIANDGMMDRDTSSKGHHIAWAYPGAETSYTKDGIFKIDKVLHHRNEKGVTDLSDSKWHKFIVEFKREAGTFTYSVPDYALNITIPVDTEFKNNLGLNENKRVYFGFTGANGGYAQAKAISFTNVEGLVDLQLRTGVAQSADNQLLADTGIPQNEVHSVDRSQEITYMTAIDYLQTSDLLRLQAGTRIQMTLPDNFEVLENKVYFGSAQEIGTGAQPTGGQALPFTREKDKIVITLPALERGTLYGLYFKVKNKLVQINSLLDLTIPVSSTFSGNAFSKPVTTGDPATHYYKLTGKWRPTITTGHSSATEAAQSPQIVRQKRKAYLPVQIEDENSTSTKLFMSPIVSEEELATTTFIEKAHLSRENLTENFETTIEYETSQLQPEKMYYVGMYTVDAEGNQSETKIQAIDFKGIIELTTVPTAFVGNTLTINELVQTKREDGYFYMKIENLPENDSLTITNTSSYSWELSGQLATIVEQLESWGQEVSLCFFEKNTQTLLFQLTKDEQLILKQEVEGKDVTKSLNDYDLYFRFKADPLKVVPGRYSGNVRWRLSEVKP</sequence>
<dbReference type="InterPro" id="IPR013320">
    <property type="entry name" value="ConA-like_dom_sf"/>
</dbReference>
<proteinExistence type="predicted"/>
<organism evidence="1 2">
    <name type="scientific">Enterococcus faecalis</name>
    <name type="common">Streptococcus faecalis</name>
    <dbReference type="NCBI Taxonomy" id="1351"/>
    <lineage>
        <taxon>Bacteria</taxon>
        <taxon>Bacillati</taxon>
        <taxon>Bacillota</taxon>
        <taxon>Bacilli</taxon>
        <taxon>Lactobacillales</taxon>
        <taxon>Enterococcaceae</taxon>
        <taxon>Enterococcus</taxon>
    </lineage>
</organism>
<dbReference type="AlphaFoldDB" id="A0A8B3RUZ7"/>
<evidence type="ECO:0000313" key="1">
    <source>
        <dbReference type="EMBL" id="RYU31611.1"/>
    </source>
</evidence>
<name>A0A8B3RUZ7_ENTFL</name>
<dbReference type="Gene3D" id="2.60.120.200">
    <property type="match status" value="1"/>
</dbReference>
<dbReference type="InterPro" id="IPR056573">
    <property type="entry name" value="Lectin_L-type_dom"/>
</dbReference>
<evidence type="ECO:0000313" key="2">
    <source>
        <dbReference type="Proteomes" id="UP000292223"/>
    </source>
</evidence>
<gene>
    <name evidence="1" type="ORF">EU507_11080</name>
</gene>
<dbReference type="RefSeq" id="WP_002419873.1">
    <property type="nucleotide sequence ID" value="NZ_CAXOEW010000002.1"/>
</dbReference>
<dbReference type="EMBL" id="SEWT01000007">
    <property type="protein sequence ID" value="RYU31611.1"/>
    <property type="molecule type" value="Genomic_DNA"/>
</dbReference>
<dbReference type="Pfam" id="PF18483">
    <property type="entry name" value="Lectin_L-type_dom"/>
    <property type="match status" value="1"/>
</dbReference>